<dbReference type="FunFam" id="2.130.10.10:FF:000061">
    <property type="entry name" value="Ribosome biogenesis protein BOP1 homolog"/>
    <property type="match status" value="1"/>
</dbReference>
<feature type="repeat" description="WD" evidence="7">
    <location>
        <begin position="402"/>
        <end position="443"/>
    </location>
</feature>
<dbReference type="VEuPathDB" id="FungiDB:DIURU_000981"/>
<dbReference type="GO" id="GO:0000466">
    <property type="term" value="P:maturation of 5.8S rRNA from tricistronic rRNA transcript (SSU-rRNA, 5.8S rRNA, LSU-rRNA)"/>
    <property type="evidence" value="ECO:0007669"/>
    <property type="project" value="UniProtKB-UniRule"/>
</dbReference>
<organism evidence="10 11">
    <name type="scientific">Diutina rugosa</name>
    <name type="common">Yeast</name>
    <name type="synonym">Candida rugosa</name>
    <dbReference type="NCBI Taxonomy" id="5481"/>
    <lineage>
        <taxon>Eukaryota</taxon>
        <taxon>Fungi</taxon>
        <taxon>Dikarya</taxon>
        <taxon>Ascomycota</taxon>
        <taxon>Saccharomycotina</taxon>
        <taxon>Pichiomycetes</taxon>
        <taxon>Debaryomycetaceae</taxon>
        <taxon>Diutina</taxon>
    </lineage>
</organism>
<comment type="caution">
    <text evidence="10">The sequence shown here is derived from an EMBL/GenBank/DDBJ whole genome shotgun (WGS) entry which is preliminary data.</text>
</comment>
<dbReference type="HAMAP" id="MF_03027">
    <property type="entry name" value="BOP1"/>
    <property type="match status" value="1"/>
</dbReference>
<keyword evidence="4" id="KW-0677">Repeat</keyword>
<sequence length="770" mass="86054">MVKEQRKRKQDEVDAPPADEIATVDIAEDSSEDEADDDSDAEAEAALEALIGEEASDAESVDTDDFSDPETIGDGVSGIKLVPEASGEPEIHTKFSDGTPRIIKPEIDPVYDSDDSDAENFNTIGNIPISAYEEMPHIGYDINGKRIMRPAKGSALDQLLESIDLPAGWTGLLDQNTGESLKLNDDELELIRKIQAQESTDENINPYEPMIEWFTGGAPEVMPLMATPEPKRRFVPSKHEAKRVMKIVRAIREGKILTPDQVKARKEQEQQERLQFDLWNDETDTPNTHIMNLKAPKMAPPTHEESYNPPEEYLMTEEERKKWEETDPADRERNFIPQKYSALRKVPQYGESVRERFERCLDLYLAPRVRHNRLNIDPESLIPDLPSPKDLRPFPIKCSTVYQGHDGRIRTVSVDPSGTWLATGGDDGTVRVWEVLTGRQVWKAQLVDTEDLGDNRVESVEWNPDAATNGILAVAVAESVMLVVPPVWGFDIENAGKSKIEAGWGYDTFGQTKKGNLDVTGDNDLESDAPKKEVGKWQAPSKRQAQDGVAAIITTKHTIKKLSWHRRGDYFVTVAPSGANSSVLVHQVSKHVSQSPFRKSKGIIQDAKFHPFKPLLFVASQRTIRVYDLAQQVMSKKLMPGARLLSGIDIHPRGDHLVASSYDKRVLWHDLDLGATPYKTLRYHDKAVRGAKFHRGKLPLFATAADDGSLHVFHATVYDDLVTNPLLVPLKKLTGHKVVNSIGVMDLCWHPKEAWLFSAGADGTARLWTT</sequence>
<dbReference type="GO" id="GO:0030687">
    <property type="term" value="C:preribosome, large subunit precursor"/>
    <property type="evidence" value="ECO:0007669"/>
    <property type="project" value="UniProtKB-UniRule"/>
</dbReference>
<comment type="subcellular location">
    <subcellularLocation>
        <location evidence="6">Nucleus</location>
        <location evidence="6">Nucleolus</location>
    </subcellularLocation>
    <subcellularLocation>
        <location evidence="6">Nucleus</location>
        <location evidence="6">Nucleoplasm</location>
    </subcellularLocation>
</comment>
<dbReference type="InterPro" id="IPR012953">
    <property type="entry name" value="BOP1_N_dom"/>
</dbReference>
<dbReference type="SMART" id="SM01035">
    <property type="entry name" value="BOP1NT"/>
    <property type="match status" value="1"/>
</dbReference>
<dbReference type="GO" id="GO:0043021">
    <property type="term" value="F:ribonucleoprotein complex binding"/>
    <property type="evidence" value="ECO:0007669"/>
    <property type="project" value="UniProtKB-UniRule"/>
</dbReference>
<dbReference type="InterPro" id="IPR001680">
    <property type="entry name" value="WD40_rpt"/>
</dbReference>
<dbReference type="InterPro" id="IPR036322">
    <property type="entry name" value="WD40_repeat_dom_sf"/>
</dbReference>
<dbReference type="GO" id="GO:0070545">
    <property type="term" value="C:PeBoW complex"/>
    <property type="evidence" value="ECO:0007669"/>
    <property type="project" value="TreeGrafter"/>
</dbReference>
<dbReference type="PROSITE" id="PS50294">
    <property type="entry name" value="WD_REPEATS_REGION"/>
    <property type="match status" value="2"/>
</dbReference>
<keyword evidence="1 6" id="KW-0690">Ribosome biogenesis</keyword>
<protein>
    <recommendedName>
        <fullName evidence="6">Ribosome biogenesis protein ERB1</fullName>
    </recommendedName>
    <alternativeName>
        <fullName evidence="6">Eukaryotic ribosome biogenesis protein 1</fullName>
    </alternativeName>
</protein>
<dbReference type="SMART" id="SM00320">
    <property type="entry name" value="WD40"/>
    <property type="match status" value="6"/>
</dbReference>
<gene>
    <name evidence="6" type="primary">ERB1</name>
    <name evidence="10" type="ORF">DIURU_000981</name>
</gene>
<dbReference type="GO" id="GO:0000463">
    <property type="term" value="P:maturation of LSU-rRNA from tricistronic rRNA transcript (SSU-rRNA, 5.8S rRNA, LSU-rRNA)"/>
    <property type="evidence" value="ECO:0007669"/>
    <property type="project" value="UniProtKB-UniRule"/>
</dbReference>
<evidence type="ECO:0000256" key="1">
    <source>
        <dbReference type="ARBA" id="ARBA00022517"/>
    </source>
</evidence>
<feature type="domain" description="BOP1 N-terminal" evidence="9">
    <location>
        <begin position="132"/>
        <end position="395"/>
    </location>
</feature>
<evidence type="ECO:0000256" key="4">
    <source>
        <dbReference type="ARBA" id="ARBA00022737"/>
    </source>
</evidence>
<dbReference type="OMA" id="MRPAKGE"/>
<feature type="compositionally biased region" description="Basic and acidic residues" evidence="8">
    <location>
        <begin position="1"/>
        <end position="12"/>
    </location>
</feature>
<evidence type="ECO:0000259" key="9">
    <source>
        <dbReference type="SMART" id="SM01035"/>
    </source>
</evidence>
<feature type="compositionally biased region" description="Acidic residues" evidence="8">
    <location>
        <begin position="26"/>
        <end position="45"/>
    </location>
</feature>
<feature type="compositionally biased region" description="Acidic residues" evidence="8">
    <location>
        <begin position="54"/>
        <end position="68"/>
    </location>
</feature>
<dbReference type="Pfam" id="PF08145">
    <property type="entry name" value="BOP1NT"/>
    <property type="match status" value="1"/>
</dbReference>
<keyword evidence="11" id="KW-1185">Reference proteome</keyword>
<evidence type="ECO:0000256" key="3">
    <source>
        <dbReference type="ARBA" id="ARBA00022574"/>
    </source>
</evidence>
<dbReference type="EMBL" id="SWFT01000033">
    <property type="protein sequence ID" value="KAA8906572.1"/>
    <property type="molecule type" value="Genomic_DNA"/>
</dbReference>
<dbReference type="InterPro" id="IPR019775">
    <property type="entry name" value="WD40_repeat_CS"/>
</dbReference>
<dbReference type="PANTHER" id="PTHR17605:SF0">
    <property type="entry name" value="RIBOSOME BIOGENESIS PROTEIN BOP1"/>
    <property type="match status" value="1"/>
</dbReference>
<evidence type="ECO:0000256" key="2">
    <source>
        <dbReference type="ARBA" id="ARBA00022552"/>
    </source>
</evidence>
<keyword evidence="2 6" id="KW-0698">rRNA processing</keyword>
<dbReference type="PROSITE" id="PS00678">
    <property type="entry name" value="WD_REPEATS_1"/>
    <property type="match status" value="1"/>
</dbReference>
<comment type="subunit">
    <text evidence="6">Component of the NOP7 complex, composed of ERB1, NOP7 and YTM1. Within the NOP7 complex ERB1 appears to interact directly with NOP7 and YTM1. The NOP7 complex also associates with the 66S pre-ribosome.</text>
</comment>
<dbReference type="OrthoDB" id="5571054at2759"/>
<evidence type="ECO:0000313" key="11">
    <source>
        <dbReference type="Proteomes" id="UP000449547"/>
    </source>
</evidence>
<dbReference type="PANTHER" id="PTHR17605">
    <property type="entry name" value="RIBOSOME BIOGENESIS PROTEIN BOP1 BLOCK OF PROLIFERATION 1 PROTEIN"/>
    <property type="match status" value="1"/>
</dbReference>
<evidence type="ECO:0000256" key="8">
    <source>
        <dbReference type="SAM" id="MobiDB-lite"/>
    </source>
</evidence>
<evidence type="ECO:0000313" key="10">
    <source>
        <dbReference type="EMBL" id="KAA8906572.1"/>
    </source>
</evidence>
<dbReference type="InterPro" id="IPR015943">
    <property type="entry name" value="WD40/YVTN_repeat-like_dom_sf"/>
</dbReference>
<dbReference type="AlphaFoldDB" id="A0A642UW12"/>
<reference evidence="10 11" key="1">
    <citation type="submission" date="2019-07" db="EMBL/GenBank/DDBJ databases">
        <title>Genome assembly of two rare yeast pathogens: Diutina rugosa and Trichomonascus ciferrii.</title>
        <authorList>
            <person name="Mixao V."/>
            <person name="Saus E."/>
            <person name="Hansen A."/>
            <person name="Lass-Flor C."/>
            <person name="Gabaldon T."/>
        </authorList>
    </citation>
    <scope>NUCLEOTIDE SEQUENCE [LARGE SCALE GENOMIC DNA]</scope>
    <source>
        <strain evidence="10 11">CBS 613</strain>
    </source>
</reference>
<keyword evidence="3 7" id="KW-0853">WD repeat</keyword>
<comment type="similarity">
    <text evidence="6">Belongs to the WD repeat BOP1/ERB1 family.</text>
</comment>
<dbReference type="Proteomes" id="UP000449547">
    <property type="component" value="Unassembled WGS sequence"/>
</dbReference>
<keyword evidence="5 6" id="KW-0539">Nucleus</keyword>
<name>A0A642UW12_DIURU</name>
<proteinExistence type="inferred from homology"/>
<dbReference type="Gene3D" id="2.130.10.10">
    <property type="entry name" value="YVTN repeat-like/Quinoprotein amine dehydrogenase"/>
    <property type="match status" value="1"/>
</dbReference>
<feature type="repeat" description="WD" evidence="7">
    <location>
        <begin position="744"/>
        <end position="770"/>
    </location>
</feature>
<evidence type="ECO:0000256" key="5">
    <source>
        <dbReference type="ARBA" id="ARBA00023242"/>
    </source>
</evidence>
<dbReference type="GO" id="GO:0005654">
    <property type="term" value="C:nucleoplasm"/>
    <property type="evidence" value="ECO:0007669"/>
    <property type="project" value="UniProtKB-SubCell"/>
</dbReference>
<dbReference type="Pfam" id="PF00400">
    <property type="entry name" value="WD40"/>
    <property type="match status" value="2"/>
</dbReference>
<evidence type="ECO:0000256" key="7">
    <source>
        <dbReference type="PROSITE-ProRule" id="PRU00221"/>
    </source>
</evidence>
<feature type="region of interest" description="Disordered" evidence="8">
    <location>
        <begin position="1"/>
        <end position="75"/>
    </location>
</feature>
<dbReference type="PROSITE" id="PS50082">
    <property type="entry name" value="WD_REPEATS_2"/>
    <property type="match status" value="2"/>
</dbReference>
<dbReference type="SUPFAM" id="SSF50978">
    <property type="entry name" value="WD40 repeat-like"/>
    <property type="match status" value="1"/>
</dbReference>
<evidence type="ECO:0000256" key="6">
    <source>
        <dbReference type="HAMAP-Rule" id="MF_03027"/>
    </source>
</evidence>
<accession>A0A642UW12</accession>
<dbReference type="InterPro" id="IPR028598">
    <property type="entry name" value="BOP1/Erb1"/>
</dbReference>
<comment type="function">
    <text evidence="6">Component of the NOP7 complex, which is required for maturation of the 25S and 5.8S ribosomal RNAs and formation of the 60S ribosome.</text>
</comment>